<evidence type="ECO:0000256" key="4">
    <source>
        <dbReference type="ARBA" id="ARBA00022801"/>
    </source>
</evidence>
<keyword evidence="3" id="KW-0479">Metal-binding</keyword>
<dbReference type="GO" id="GO:0006508">
    <property type="term" value="P:proteolysis"/>
    <property type="evidence" value="ECO:0007669"/>
    <property type="project" value="UniProtKB-KW"/>
</dbReference>
<dbReference type="GO" id="GO:0004252">
    <property type="term" value="F:serine-type endopeptidase activity"/>
    <property type="evidence" value="ECO:0007669"/>
    <property type="project" value="InterPro"/>
</dbReference>
<proteinExistence type="predicted"/>
<reference evidence="10" key="1">
    <citation type="submission" date="2021-01" db="EMBL/GenBank/DDBJ databases">
        <title>Whole genome shotgun sequence of Dactylosporangium siamense NBRC 106093.</title>
        <authorList>
            <person name="Komaki H."/>
            <person name="Tamura T."/>
        </authorList>
    </citation>
    <scope>NUCLEOTIDE SEQUENCE</scope>
    <source>
        <strain evidence="10">NBRC 106093</strain>
    </source>
</reference>
<evidence type="ECO:0000259" key="9">
    <source>
        <dbReference type="PROSITE" id="PS51695"/>
    </source>
</evidence>
<accession>A0A919PYP1</accession>
<comment type="caution">
    <text evidence="10">The sequence shown here is derived from an EMBL/GenBank/DDBJ whole genome shotgun (WGS) entry which is preliminary data.</text>
</comment>
<dbReference type="SMART" id="SM00944">
    <property type="entry name" value="Pro-kuma_activ"/>
    <property type="match status" value="1"/>
</dbReference>
<dbReference type="Pfam" id="PF09286">
    <property type="entry name" value="Pro-kuma_activ"/>
    <property type="match status" value="1"/>
</dbReference>
<evidence type="ECO:0000256" key="8">
    <source>
        <dbReference type="SAM" id="SignalP"/>
    </source>
</evidence>
<evidence type="ECO:0000256" key="7">
    <source>
        <dbReference type="ARBA" id="ARBA00023145"/>
    </source>
</evidence>
<keyword evidence="5" id="KW-0720">Serine protease</keyword>
<dbReference type="Pfam" id="PF00082">
    <property type="entry name" value="Peptidase_S8"/>
    <property type="match status" value="1"/>
</dbReference>
<feature type="signal peptide" evidence="8">
    <location>
        <begin position="1"/>
        <end position="28"/>
    </location>
</feature>
<dbReference type="InterPro" id="IPR015366">
    <property type="entry name" value="S53_propep"/>
</dbReference>
<dbReference type="GO" id="GO:0008240">
    <property type="term" value="F:tripeptidyl-peptidase activity"/>
    <property type="evidence" value="ECO:0007669"/>
    <property type="project" value="TreeGrafter"/>
</dbReference>
<keyword evidence="7" id="KW-0865">Zymogen</keyword>
<evidence type="ECO:0000313" key="10">
    <source>
        <dbReference type="EMBL" id="GIG53175.1"/>
    </source>
</evidence>
<dbReference type="InterPro" id="IPR000209">
    <property type="entry name" value="Peptidase_S8/S53_dom"/>
</dbReference>
<dbReference type="AlphaFoldDB" id="A0A919PYP1"/>
<name>A0A919PYP1_9ACTN</name>
<feature type="domain" description="Peptidase S53" evidence="9">
    <location>
        <begin position="215"/>
        <end position="603"/>
    </location>
</feature>
<dbReference type="Proteomes" id="UP000660611">
    <property type="component" value="Unassembled WGS sequence"/>
</dbReference>
<dbReference type="InterPro" id="IPR030400">
    <property type="entry name" value="Sedolisin_dom"/>
</dbReference>
<comment type="cofactor">
    <cofactor evidence="1">
        <name>Ca(2+)</name>
        <dbReference type="ChEBI" id="CHEBI:29108"/>
    </cofactor>
</comment>
<feature type="chain" id="PRO_5037058195" evidence="8">
    <location>
        <begin position="29"/>
        <end position="603"/>
    </location>
</feature>
<sequence length="603" mass="61744">MRRSPLTAAVAAVASAAAVLAFASTATAAPSSPGGIVPDSAPITLTLTLAADPSEVSAAATAVATPGSATFGKHLTREQVRDRYGASIGQVDRVTRWAKRVGFQIADLDDTRSRLTITGTARQARAAFGTQLRDTTRNGVRVRSAVSTPRVPSAIRAEVRAVSGMTQQVAKPLIARPAAVPTADGQYCSAYWAQYNKASVPQKHPAGAQSNILCGYNGEQLRAMYGLGATDRGQGQTIVIVGAFHNPTVLADANATFRSNAVPELPADRLVIKQYNLPGGAPGCDRDSWYAEQALDVQTVHTLAPDAKIIYAAAPDCTQLEETVAAVIADPSIDATVISASWGLTGEPNDPAYLTATNTILARAALLGIGFYAGSGDWGDNSSLDGANGPSAMFPASSPWATAVGGTSTGLNGNNQIAVQTGWESAGNVLTGGTWKRLNPPLVGGAGGGPSHFFDKPTWQANLPGTKRMLPDVAALADPYTGFYVGYTVGGQYRAGPIGGTSLATPIIASLTAVAQARTGGAAVVGLAAPILYSKTAAGKAIVTDVNHVDAGIWTPATAAGQPSGDYLLDLDAGVQSLKTRPGYDPVTGLGVPGPAYLTELVG</sequence>
<dbReference type="SUPFAM" id="SSF52743">
    <property type="entry name" value="Subtilisin-like"/>
    <property type="match status" value="1"/>
</dbReference>
<dbReference type="SUPFAM" id="SSF54897">
    <property type="entry name" value="Protease propeptides/inhibitors"/>
    <property type="match status" value="1"/>
</dbReference>
<evidence type="ECO:0000313" key="11">
    <source>
        <dbReference type="Proteomes" id="UP000660611"/>
    </source>
</evidence>
<evidence type="ECO:0000256" key="1">
    <source>
        <dbReference type="ARBA" id="ARBA00001913"/>
    </source>
</evidence>
<protein>
    <submittedName>
        <fullName evidence="10">Serine protease</fullName>
    </submittedName>
</protein>
<organism evidence="10 11">
    <name type="scientific">Dactylosporangium siamense</name>
    <dbReference type="NCBI Taxonomy" id="685454"/>
    <lineage>
        <taxon>Bacteria</taxon>
        <taxon>Bacillati</taxon>
        <taxon>Actinomycetota</taxon>
        <taxon>Actinomycetes</taxon>
        <taxon>Micromonosporales</taxon>
        <taxon>Micromonosporaceae</taxon>
        <taxon>Dactylosporangium</taxon>
    </lineage>
</organism>
<evidence type="ECO:0000256" key="2">
    <source>
        <dbReference type="ARBA" id="ARBA00022670"/>
    </source>
</evidence>
<evidence type="ECO:0000256" key="3">
    <source>
        <dbReference type="ARBA" id="ARBA00022723"/>
    </source>
</evidence>
<dbReference type="Gene3D" id="3.40.50.200">
    <property type="entry name" value="Peptidase S8/S53 domain"/>
    <property type="match status" value="1"/>
</dbReference>
<keyword evidence="6" id="KW-0106">Calcium</keyword>
<dbReference type="EMBL" id="BONQ01000216">
    <property type="protein sequence ID" value="GIG53175.1"/>
    <property type="molecule type" value="Genomic_DNA"/>
</dbReference>
<dbReference type="InterPro" id="IPR036852">
    <property type="entry name" value="Peptidase_S8/S53_dom_sf"/>
</dbReference>
<dbReference type="CDD" id="cd04056">
    <property type="entry name" value="Peptidases_S53"/>
    <property type="match status" value="1"/>
</dbReference>
<keyword evidence="11" id="KW-1185">Reference proteome</keyword>
<evidence type="ECO:0000256" key="5">
    <source>
        <dbReference type="ARBA" id="ARBA00022825"/>
    </source>
</evidence>
<keyword evidence="2 10" id="KW-0645">Protease</keyword>
<dbReference type="InterPro" id="IPR050819">
    <property type="entry name" value="Tripeptidyl-peptidase_I"/>
</dbReference>
<dbReference type="CDD" id="cd11377">
    <property type="entry name" value="Pro-peptidase_S53"/>
    <property type="match status" value="1"/>
</dbReference>
<dbReference type="GO" id="GO:0046872">
    <property type="term" value="F:metal ion binding"/>
    <property type="evidence" value="ECO:0007669"/>
    <property type="project" value="UniProtKB-KW"/>
</dbReference>
<keyword evidence="8" id="KW-0732">Signal</keyword>
<dbReference type="RefSeq" id="WP_203854774.1">
    <property type="nucleotide sequence ID" value="NZ_BAAAVW010000057.1"/>
</dbReference>
<gene>
    <name evidence="10" type="ORF">Dsi01nite_112160</name>
</gene>
<dbReference type="PROSITE" id="PS51695">
    <property type="entry name" value="SEDOLISIN"/>
    <property type="match status" value="1"/>
</dbReference>
<dbReference type="PANTHER" id="PTHR14218">
    <property type="entry name" value="PROTEASE S8 TRIPEPTIDYL PEPTIDASE I CLN2"/>
    <property type="match status" value="1"/>
</dbReference>
<dbReference type="PANTHER" id="PTHR14218:SF15">
    <property type="entry name" value="TRIPEPTIDYL-PEPTIDASE 1"/>
    <property type="match status" value="1"/>
</dbReference>
<keyword evidence="4" id="KW-0378">Hydrolase</keyword>
<evidence type="ECO:0000256" key="6">
    <source>
        <dbReference type="ARBA" id="ARBA00022837"/>
    </source>
</evidence>